<dbReference type="PROSITE" id="PS50280">
    <property type="entry name" value="SET"/>
    <property type="match status" value="1"/>
</dbReference>
<dbReference type="InterPro" id="IPR036396">
    <property type="entry name" value="Cyt_P450_sf"/>
</dbReference>
<dbReference type="Pfam" id="PF00856">
    <property type="entry name" value="SET"/>
    <property type="match status" value="1"/>
</dbReference>
<dbReference type="AlphaFoldDB" id="A0A8K0I2Q2"/>
<dbReference type="SMART" id="SM00028">
    <property type="entry name" value="TPR"/>
    <property type="match status" value="2"/>
</dbReference>
<dbReference type="Proteomes" id="UP000797356">
    <property type="component" value="Chromosome 3"/>
</dbReference>
<dbReference type="PRINTS" id="PR00385">
    <property type="entry name" value="P450"/>
</dbReference>
<dbReference type="InterPro" id="IPR002401">
    <property type="entry name" value="Cyt_P450_E_grp-I"/>
</dbReference>
<gene>
    <name evidence="2" type="ORF">COCNU_03G005630</name>
</gene>
<dbReference type="Gene3D" id="1.25.40.10">
    <property type="entry name" value="Tetratricopeptide repeat domain"/>
    <property type="match status" value="1"/>
</dbReference>
<dbReference type="GO" id="GO:0016705">
    <property type="term" value="F:oxidoreductase activity, acting on paired donors, with incorporation or reduction of molecular oxygen"/>
    <property type="evidence" value="ECO:0007669"/>
    <property type="project" value="InterPro"/>
</dbReference>
<dbReference type="CDD" id="cd20071">
    <property type="entry name" value="SET_SMYD"/>
    <property type="match status" value="1"/>
</dbReference>
<dbReference type="InterPro" id="IPR011990">
    <property type="entry name" value="TPR-like_helical_dom_sf"/>
</dbReference>
<evidence type="ECO:0000313" key="2">
    <source>
        <dbReference type="EMBL" id="KAG1334444.1"/>
    </source>
</evidence>
<dbReference type="Gene3D" id="2.170.270.10">
    <property type="entry name" value="SET domain"/>
    <property type="match status" value="1"/>
</dbReference>
<dbReference type="SUPFAM" id="SSF82199">
    <property type="entry name" value="SET domain"/>
    <property type="match status" value="1"/>
</dbReference>
<protein>
    <submittedName>
        <fullName evidence="2">Putative SET domain-containing protein</fullName>
    </submittedName>
</protein>
<comment type="caution">
    <text evidence="2">The sequence shown here is derived from an EMBL/GenBank/DDBJ whole genome shotgun (WGS) entry which is preliminary data.</text>
</comment>
<dbReference type="GO" id="GO:0020037">
    <property type="term" value="F:heme binding"/>
    <property type="evidence" value="ECO:0007669"/>
    <property type="project" value="InterPro"/>
</dbReference>
<evidence type="ECO:0000259" key="1">
    <source>
        <dbReference type="PROSITE" id="PS50280"/>
    </source>
</evidence>
<reference evidence="2" key="1">
    <citation type="journal article" date="2017" name="Gigascience">
        <title>The genome draft of coconut (Cocos nucifera).</title>
        <authorList>
            <person name="Xiao Y."/>
            <person name="Xu P."/>
            <person name="Fan H."/>
            <person name="Baudouin L."/>
            <person name="Xia W."/>
            <person name="Bocs S."/>
            <person name="Xu J."/>
            <person name="Li Q."/>
            <person name="Guo A."/>
            <person name="Zhou L."/>
            <person name="Li J."/>
            <person name="Wu Y."/>
            <person name="Ma Z."/>
            <person name="Armero A."/>
            <person name="Issali A.E."/>
            <person name="Liu N."/>
            <person name="Peng M."/>
            <person name="Yang Y."/>
        </authorList>
    </citation>
    <scope>NUCLEOTIDE SEQUENCE</scope>
    <source>
        <tissue evidence="2">Spear leaf of Hainan Tall coconut</tissue>
    </source>
</reference>
<dbReference type="SUPFAM" id="SSF48452">
    <property type="entry name" value="TPR-like"/>
    <property type="match status" value="1"/>
</dbReference>
<dbReference type="SMART" id="SM00317">
    <property type="entry name" value="SET"/>
    <property type="match status" value="1"/>
</dbReference>
<sequence>MTGGIEEEMQLLRSKATELSLREDWKEYINLYTHLVSLCDHHHSPGSDAKLHKTLCLALSNRAEARSRLRDLSGALEDCDRVLEIDPTHLKALICKGKILLDLDRYTQASDCFQRALVYQGTGDLRTLLERCRRLEAQARTGALDISDWLLNGFGGNPPELAEYVGPVEVRRSGSGGRGLFATKSVEAGTPLVITRAIVIGRGILPEKAGGSGESARMVMWKDFVDKILYATEKCSRTLYLIYTLSAGDGEGDPGIPDMGLFTPEAAKESFFLENKEPDVDKILKVLDVNCLTEEAFSAKVLGKNSGYCGFGLWILPSFVNHSCSPNARRLHIGDRVVVHASRDVKAGEEITFAYFDVLSPLSKRREMSKRWQFYCHCERCRFEEKVLFAQEVREMEMALESGSDAGGVVARLEEGMRRWMVKGREKGFLRASFWTAYSGVYESEKLIRKWGRQVPAESMVAESVAEAVGGDERVLKVLLGRLKKKGGIGGSAGGGLEMEMAMRLGRGTYGKVAKKQDGDMWRKQRKTASFEFASKNLRDFSTKVFREYALKLSNILCQSSINNQDMDMQDLFMRMTLDSICKVGFGVEIGTLSPNLPDNSFAQAFDAANIIVTLRFIDPFWRIKRFLCTGSEALLEQSIKVVDEFTYDVIRKRKAEIERARASGIREIKHDILSRFIELGEEPDSGFSDEKSLRDVVLNFVIAGRDTTATTLSWFIYMVMTHPAVADKLYFELKAYEEVRAKEEKIELISYATNDVKSFRSRVDQFAELLNYDSLGRLVYLHACITETLRLYPAVPQDPKGILGDDVLPDGTQVKAGGMVTYVPYSMGRMEYNWGPDAASFRPERWFKNGMLQSASPFKFTAFQVQQMHSFLLMILES</sequence>
<evidence type="ECO:0000313" key="3">
    <source>
        <dbReference type="Proteomes" id="UP000797356"/>
    </source>
</evidence>
<dbReference type="Gene3D" id="1.10.630.10">
    <property type="entry name" value="Cytochrome P450"/>
    <property type="match status" value="1"/>
</dbReference>
<dbReference type="InterPro" id="IPR053209">
    <property type="entry name" value="Gramillin-biosynth_MTr"/>
</dbReference>
<dbReference type="PANTHER" id="PTHR47643:SF2">
    <property type="entry name" value="TPR DOMAIN PROTEIN (AFU_ORTHOLOGUE AFUA_5G12710)"/>
    <property type="match status" value="1"/>
</dbReference>
<feature type="domain" description="SET" evidence="1">
    <location>
        <begin position="166"/>
        <end position="356"/>
    </location>
</feature>
<dbReference type="EMBL" id="CM017874">
    <property type="protein sequence ID" value="KAG1334444.1"/>
    <property type="molecule type" value="Genomic_DNA"/>
</dbReference>
<organism evidence="2 3">
    <name type="scientific">Cocos nucifera</name>
    <name type="common">Coconut palm</name>
    <dbReference type="NCBI Taxonomy" id="13894"/>
    <lineage>
        <taxon>Eukaryota</taxon>
        <taxon>Viridiplantae</taxon>
        <taxon>Streptophyta</taxon>
        <taxon>Embryophyta</taxon>
        <taxon>Tracheophyta</taxon>
        <taxon>Spermatophyta</taxon>
        <taxon>Magnoliopsida</taxon>
        <taxon>Liliopsida</taxon>
        <taxon>Arecaceae</taxon>
        <taxon>Arecoideae</taxon>
        <taxon>Cocoseae</taxon>
        <taxon>Attaleinae</taxon>
        <taxon>Cocos</taxon>
    </lineage>
</organism>
<dbReference type="PANTHER" id="PTHR47643">
    <property type="entry name" value="TPR DOMAIN PROTEIN (AFU_ORTHOLOGUE AFUA_5G12710)"/>
    <property type="match status" value="1"/>
</dbReference>
<proteinExistence type="predicted"/>
<dbReference type="GO" id="GO:0004497">
    <property type="term" value="F:monooxygenase activity"/>
    <property type="evidence" value="ECO:0007669"/>
    <property type="project" value="InterPro"/>
</dbReference>
<accession>A0A8K0I2Q2</accession>
<dbReference type="SUPFAM" id="SSF48264">
    <property type="entry name" value="Cytochrome P450"/>
    <property type="match status" value="1"/>
</dbReference>
<name>A0A8K0I2Q2_COCNU</name>
<dbReference type="InterPro" id="IPR001128">
    <property type="entry name" value="Cyt_P450"/>
</dbReference>
<dbReference type="InterPro" id="IPR019734">
    <property type="entry name" value="TPR_rpt"/>
</dbReference>
<dbReference type="PRINTS" id="PR00463">
    <property type="entry name" value="EP450I"/>
</dbReference>
<keyword evidence="3" id="KW-1185">Reference proteome</keyword>
<dbReference type="Pfam" id="PF00067">
    <property type="entry name" value="p450"/>
    <property type="match status" value="1"/>
</dbReference>
<dbReference type="GO" id="GO:0005506">
    <property type="term" value="F:iron ion binding"/>
    <property type="evidence" value="ECO:0007669"/>
    <property type="project" value="InterPro"/>
</dbReference>
<reference evidence="2" key="2">
    <citation type="submission" date="2019-07" db="EMBL/GenBank/DDBJ databases">
        <authorList>
            <person name="Yang Y."/>
            <person name="Bocs S."/>
            <person name="Baudouin L."/>
        </authorList>
    </citation>
    <scope>NUCLEOTIDE SEQUENCE</scope>
    <source>
        <tissue evidence="2">Spear leaf of Hainan Tall coconut</tissue>
    </source>
</reference>
<dbReference type="InterPro" id="IPR001214">
    <property type="entry name" value="SET_dom"/>
</dbReference>
<dbReference type="OrthoDB" id="1028014at2759"/>
<dbReference type="InterPro" id="IPR046341">
    <property type="entry name" value="SET_dom_sf"/>
</dbReference>